<dbReference type="EMBL" id="BMNK01000001">
    <property type="protein sequence ID" value="GGP01993.1"/>
    <property type="molecule type" value="Genomic_DNA"/>
</dbReference>
<dbReference type="InterPro" id="IPR016032">
    <property type="entry name" value="Sig_transdc_resp-reg_C-effctor"/>
</dbReference>
<dbReference type="PANTHER" id="PTHR34293:SF1">
    <property type="entry name" value="HTH-TYPE TRANSCRIPTIONAL REGULATOR TRMBL2"/>
    <property type="match status" value="1"/>
</dbReference>
<dbReference type="RefSeq" id="WP_189137004.1">
    <property type="nucleotide sequence ID" value="NZ_BMNK01000001.1"/>
</dbReference>
<evidence type="ECO:0000313" key="3">
    <source>
        <dbReference type="Proteomes" id="UP000660745"/>
    </source>
</evidence>
<sequence length="333" mass="36568">MFEALGFNDVAESVYLAMLEHPQAGVEDLMQNLGMEEHQIRQALDDLARMSLLRISGSAPEVFVPVNPRTGLAALLARQQAELAKRQQELEESRASLTALLDVYAGSRVHTSATGVDWIEGIDTIRARLRELAETCTWEAASFVYGGAQSEASMAASRPLDRDAIDRGVRLRTIYLDSVRNDPATCSYAQWLCDLGSEVRTTSVLPMRMLIVDRRIAVVPVDMEKTSAAAVEVTCPGLLTGLVALFSFAWKSAVPFGARRRRDGDGQTAQEKQVLRLLGLGHTDEMVSRRLGVSVRTVRRTVSALQERLEAKSRFQVGARAVALGWIDPDDLG</sequence>
<feature type="domain" description="HTH luxR-type" evidence="1">
    <location>
        <begin position="260"/>
        <end position="325"/>
    </location>
</feature>
<comment type="caution">
    <text evidence="2">The sequence shown here is derived from an EMBL/GenBank/DDBJ whole genome shotgun (WGS) entry which is preliminary data.</text>
</comment>
<dbReference type="SMART" id="SM00421">
    <property type="entry name" value="HTH_LUXR"/>
    <property type="match status" value="1"/>
</dbReference>
<dbReference type="SUPFAM" id="SSF46894">
    <property type="entry name" value="C-terminal effector domain of the bipartite response regulators"/>
    <property type="match status" value="1"/>
</dbReference>
<organism evidence="2 3">
    <name type="scientific">Nonomuraea glycinis</name>
    <dbReference type="NCBI Taxonomy" id="2047744"/>
    <lineage>
        <taxon>Bacteria</taxon>
        <taxon>Bacillati</taxon>
        <taxon>Actinomycetota</taxon>
        <taxon>Actinomycetes</taxon>
        <taxon>Streptosporangiales</taxon>
        <taxon>Streptosporangiaceae</taxon>
        <taxon>Nonomuraea</taxon>
    </lineage>
</organism>
<evidence type="ECO:0000313" key="2">
    <source>
        <dbReference type="EMBL" id="GGP01993.1"/>
    </source>
</evidence>
<gene>
    <name evidence="2" type="ORF">GCM10012278_07450</name>
</gene>
<dbReference type="InterPro" id="IPR051797">
    <property type="entry name" value="TrmB-like"/>
</dbReference>
<dbReference type="AlphaFoldDB" id="A0A918A132"/>
<evidence type="ECO:0000259" key="1">
    <source>
        <dbReference type="PROSITE" id="PS50043"/>
    </source>
</evidence>
<reference evidence="2" key="1">
    <citation type="journal article" date="2014" name="Int. J. Syst. Evol. Microbiol.">
        <title>Complete genome sequence of Corynebacterium casei LMG S-19264T (=DSM 44701T), isolated from a smear-ripened cheese.</title>
        <authorList>
            <consortium name="US DOE Joint Genome Institute (JGI-PGF)"/>
            <person name="Walter F."/>
            <person name="Albersmeier A."/>
            <person name="Kalinowski J."/>
            <person name="Ruckert C."/>
        </authorList>
    </citation>
    <scope>NUCLEOTIDE SEQUENCE</scope>
    <source>
        <strain evidence="2">CGMCC 4.7430</strain>
    </source>
</reference>
<dbReference type="InterPro" id="IPR036388">
    <property type="entry name" value="WH-like_DNA-bd_sf"/>
</dbReference>
<dbReference type="InterPro" id="IPR002831">
    <property type="entry name" value="Tscrpt_reg_TrmB_N"/>
</dbReference>
<dbReference type="GO" id="GO:0006355">
    <property type="term" value="P:regulation of DNA-templated transcription"/>
    <property type="evidence" value="ECO:0007669"/>
    <property type="project" value="InterPro"/>
</dbReference>
<protein>
    <recommendedName>
        <fullName evidence="1">HTH luxR-type domain-containing protein</fullName>
    </recommendedName>
</protein>
<reference evidence="2" key="2">
    <citation type="submission" date="2020-09" db="EMBL/GenBank/DDBJ databases">
        <authorList>
            <person name="Sun Q."/>
            <person name="Zhou Y."/>
        </authorList>
    </citation>
    <scope>NUCLEOTIDE SEQUENCE</scope>
    <source>
        <strain evidence="2">CGMCC 4.7430</strain>
    </source>
</reference>
<dbReference type="PANTHER" id="PTHR34293">
    <property type="entry name" value="HTH-TYPE TRANSCRIPTIONAL REGULATOR TRMBL2"/>
    <property type="match status" value="1"/>
</dbReference>
<dbReference type="Proteomes" id="UP000660745">
    <property type="component" value="Unassembled WGS sequence"/>
</dbReference>
<keyword evidence="3" id="KW-1185">Reference proteome</keyword>
<dbReference type="PROSITE" id="PS50043">
    <property type="entry name" value="HTH_LUXR_2"/>
    <property type="match status" value="1"/>
</dbReference>
<accession>A0A918A132</accession>
<proteinExistence type="predicted"/>
<dbReference type="Pfam" id="PF00196">
    <property type="entry name" value="GerE"/>
    <property type="match status" value="1"/>
</dbReference>
<dbReference type="InterPro" id="IPR000792">
    <property type="entry name" value="Tscrpt_reg_LuxR_C"/>
</dbReference>
<dbReference type="GO" id="GO:0003677">
    <property type="term" value="F:DNA binding"/>
    <property type="evidence" value="ECO:0007669"/>
    <property type="project" value="InterPro"/>
</dbReference>
<name>A0A918A132_9ACTN</name>
<dbReference type="Pfam" id="PF01978">
    <property type="entry name" value="TrmB"/>
    <property type="match status" value="1"/>
</dbReference>
<dbReference type="CDD" id="cd06170">
    <property type="entry name" value="LuxR_C_like"/>
    <property type="match status" value="1"/>
</dbReference>
<dbReference type="Gene3D" id="1.10.10.10">
    <property type="entry name" value="Winged helix-like DNA-binding domain superfamily/Winged helix DNA-binding domain"/>
    <property type="match status" value="2"/>
</dbReference>